<gene>
    <name evidence="3" type="ORF">OUZ56_028586</name>
</gene>
<evidence type="ECO:0000256" key="1">
    <source>
        <dbReference type="SAM" id="Phobius"/>
    </source>
</evidence>
<protein>
    <recommendedName>
        <fullName evidence="2">Nose resistant-to-fluoxetine protein N-terminal domain-containing protein</fullName>
    </recommendedName>
</protein>
<feature type="transmembrane region" description="Helical" evidence="1">
    <location>
        <begin position="554"/>
        <end position="575"/>
    </location>
</feature>
<accession>A0ABR0B4A6</accession>
<feature type="transmembrane region" description="Helical" evidence="1">
    <location>
        <begin position="524"/>
        <end position="542"/>
    </location>
</feature>
<keyword evidence="1" id="KW-0812">Transmembrane</keyword>
<dbReference type="InterPro" id="IPR052728">
    <property type="entry name" value="O2_lipid_transport_reg"/>
</dbReference>
<evidence type="ECO:0000313" key="3">
    <source>
        <dbReference type="EMBL" id="KAK4036535.1"/>
    </source>
</evidence>
<organism evidence="3 4">
    <name type="scientific">Daphnia magna</name>
    <dbReference type="NCBI Taxonomy" id="35525"/>
    <lineage>
        <taxon>Eukaryota</taxon>
        <taxon>Metazoa</taxon>
        <taxon>Ecdysozoa</taxon>
        <taxon>Arthropoda</taxon>
        <taxon>Crustacea</taxon>
        <taxon>Branchiopoda</taxon>
        <taxon>Diplostraca</taxon>
        <taxon>Cladocera</taxon>
        <taxon>Anomopoda</taxon>
        <taxon>Daphniidae</taxon>
        <taxon>Daphnia</taxon>
    </lineage>
</organism>
<dbReference type="Pfam" id="PF20146">
    <property type="entry name" value="NRF"/>
    <property type="match status" value="1"/>
</dbReference>
<dbReference type="EMBL" id="JAOYFB010000040">
    <property type="protein sequence ID" value="KAK4036535.1"/>
    <property type="molecule type" value="Genomic_DNA"/>
</dbReference>
<dbReference type="Proteomes" id="UP001234178">
    <property type="component" value="Unassembled WGS sequence"/>
</dbReference>
<proteinExistence type="predicted"/>
<dbReference type="PANTHER" id="PTHR11161">
    <property type="entry name" value="O-ACYLTRANSFERASE"/>
    <property type="match status" value="1"/>
</dbReference>
<feature type="transmembrane region" description="Helical" evidence="1">
    <location>
        <begin position="475"/>
        <end position="496"/>
    </location>
</feature>
<dbReference type="PANTHER" id="PTHR11161:SF0">
    <property type="entry name" value="O-ACYLTRANSFERASE LIKE PROTEIN"/>
    <property type="match status" value="1"/>
</dbReference>
<feature type="transmembrane region" description="Helical" evidence="1">
    <location>
        <begin position="336"/>
        <end position="359"/>
    </location>
</feature>
<dbReference type="InterPro" id="IPR006621">
    <property type="entry name" value="Nose-resist-to-fluoxetine_N"/>
</dbReference>
<evidence type="ECO:0000313" key="4">
    <source>
        <dbReference type="Proteomes" id="UP001234178"/>
    </source>
</evidence>
<keyword evidence="1" id="KW-0472">Membrane</keyword>
<feature type="transmembrane region" description="Helical" evidence="1">
    <location>
        <begin position="629"/>
        <end position="653"/>
    </location>
</feature>
<feature type="transmembrane region" description="Helical" evidence="1">
    <location>
        <begin position="448"/>
        <end position="468"/>
    </location>
</feature>
<keyword evidence="4" id="KW-1185">Reference proteome</keyword>
<dbReference type="SMART" id="SM00703">
    <property type="entry name" value="NRF"/>
    <property type="match status" value="1"/>
</dbReference>
<name>A0ABR0B4A6_9CRUS</name>
<feature type="transmembrane region" description="Helical" evidence="1">
    <location>
        <begin position="665"/>
        <end position="688"/>
    </location>
</feature>
<evidence type="ECO:0000259" key="2">
    <source>
        <dbReference type="SMART" id="SM00703"/>
    </source>
</evidence>
<feature type="transmembrane region" description="Helical" evidence="1">
    <location>
        <begin position="595"/>
        <end position="617"/>
    </location>
</feature>
<dbReference type="InterPro" id="IPR002656">
    <property type="entry name" value="Acyl_transf_3_dom"/>
</dbReference>
<comment type="caution">
    <text evidence="3">The sequence shown here is derived from an EMBL/GenBank/DDBJ whole genome shotgun (WGS) entry which is preliminary data.</text>
</comment>
<keyword evidence="1" id="KW-1133">Transmembrane helix</keyword>
<feature type="domain" description="Nose resistant-to-fluoxetine protein N-terminal" evidence="2">
    <location>
        <begin position="56"/>
        <end position="210"/>
    </location>
</feature>
<feature type="transmembrane region" description="Helical" evidence="1">
    <location>
        <begin position="6"/>
        <end position="28"/>
    </location>
</feature>
<reference evidence="3 4" key="1">
    <citation type="journal article" date="2023" name="Nucleic Acids Res.">
        <title>The hologenome of Daphnia magna reveals possible DNA methylation and microbiome-mediated evolution of the host genome.</title>
        <authorList>
            <person name="Chaturvedi A."/>
            <person name="Li X."/>
            <person name="Dhandapani V."/>
            <person name="Marshall H."/>
            <person name="Kissane S."/>
            <person name="Cuenca-Cambronero M."/>
            <person name="Asole G."/>
            <person name="Calvet F."/>
            <person name="Ruiz-Romero M."/>
            <person name="Marangio P."/>
            <person name="Guigo R."/>
            <person name="Rago D."/>
            <person name="Mirbahai L."/>
            <person name="Eastwood N."/>
            <person name="Colbourne J.K."/>
            <person name="Zhou J."/>
            <person name="Mallon E."/>
            <person name="Orsini L."/>
        </authorList>
    </citation>
    <scope>NUCLEOTIDE SEQUENCE [LARGE SCALE GENOMIC DNA]</scope>
    <source>
        <strain evidence="3">LRV0_1</strain>
    </source>
</reference>
<feature type="transmembrane region" description="Helical" evidence="1">
    <location>
        <begin position="380"/>
        <end position="401"/>
    </location>
</feature>
<sequence length="712" mass="81853">MTCVEFLWLTYLTLFINLLKFATANGLIYENGNRENDEIYWIDSSVPTGCATANISENCLQHTQEYLEALRSRQSWAVKMYESSGRLVEHLLYIDGSENVHFESGLFDDCVSVRSDAIAFKGQYCTVFFGLKPVTNEQSVDDHETTSSDDYWTSKENIYDNQKPAVGFCLPSSCTAKDLRSAISQRVGYRVIKGENFSITVLASENNCYTQEKININSTTFDTFTRVVLSAFCLLAFVVLSATVHDVWTTNEVDNDSPPKLFALQLLHCFSSQRNCKTLLSTSEDAKSSLSCLHGIRVLGSSWLVLLHFAGMGTIVRQIYNKPMALKSAFRWETQFLAHGTFAVDTFFLLSGLLVAFGQMRHLDQSNGFFNIKRFYIRRYLRLTPAYVFVLMFIITFFPLIGTGPDWNFVQRISQSVRSNWYSHLLYINNYVFPSRFTSPDYGFGETWYLACDMQMFWLSPLFIYPIWRWKKTGIIWTTISLFSLLGISLNVFILYDLPATIQLTRKSEILKLDEFANKHYLETFARMPPYIIGILLGWLLHKTRNKKIHINKCLLVGGWILATLFGLVVIYGMFPYVDEKEVPVINPFVRVSYGVLHHSVWAIAVGWVIFACTHGYGGFINRFLSWKLFLPFSRLSYGVYLTNLNLILLYGANTRKPLYVSDMYIITTYFGILVSAFAMAFFIFIFVEMPFQNLDRLLFSENTKDLKTKKT</sequence>
<dbReference type="Pfam" id="PF01757">
    <property type="entry name" value="Acyl_transf_3"/>
    <property type="match status" value="1"/>
</dbReference>